<accession>A0ABR9K5B2</accession>
<evidence type="ECO:0000313" key="4">
    <source>
        <dbReference type="Proteomes" id="UP000627838"/>
    </source>
</evidence>
<keyword evidence="2" id="KW-1133">Transmembrane helix</keyword>
<keyword evidence="4" id="KW-1185">Reference proteome</keyword>
<sequence>MADSPPRTDPPGRRAADAAPGEGARVPQQGDGTGGFTVAPSPWGDAVPWWSSEGRAGTGPQRVADPSGPQPVPSDGSGPLRALPDGTGPHRMPPNGTGPHRRPNGTGPLPPVPDVPRRRGTGMLLGAGAGAVLLVVLVAGVLLLRSGDATGRTSEGRTRTATAFESSRTIVAGATAGGLRRESLPPRVSVAYPFVMGGVEAGGLPVAPQGAAVYGEGRDGVLDVLFAGGTGRVDDPAAFLQRIRPTTFITGQNANPGQAGGKAACGTFAVLGAVHTYCAWATGDSYGVVASNVASQQPRYAVMSALMRRIRGDIEQPR</sequence>
<dbReference type="EMBL" id="JADBDZ010000001">
    <property type="protein sequence ID" value="MBE1538030.1"/>
    <property type="molecule type" value="Genomic_DNA"/>
</dbReference>
<organism evidence="3 4">
    <name type="scientific">Actinomadura algeriensis</name>
    <dbReference type="NCBI Taxonomy" id="1679523"/>
    <lineage>
        <taxon>Bacteria</taxon>
        <taxon>Bacillati</taxon>
        <taxon>Actinomycetota</taxon>
        <taxon>Actinomycetes</taxon>
        <taxon>Streptosporangiales</taxon>
        <taxon>Thermomonosporaceae</taxon>
        <taxon>Actinomadura</taxon>
    </lineage>
</organism>
<proteinExistence type="predicted"/>
<gene>
    <name evidence="3" type="ORF">H4W34_007863</name>
</gene>
<name>A0ABR9K5B2_9ACTN</name>
<protein>
    <submittedName>
        <fullName evidence="3">Uncharacterized protein</fullName>
    </submittedName>
</protein>
<feature type="transmembrane region" description="Helical" evidence="2">
    <location>
        <begin position="123"/>
        <end position="144"/>
    </location>
</feature>
<keyword evidence="2" id="KW-0812">Transmembrane</keyword>
<comment type="caution">
    <text evidence="3">The sequence shown here is derived from an EMBL/GenBank/DDBJ whole genome shotgun (WGS) entry which is preliminary data.</text>
</comment>
<dbReference type="RefSeq" id="WP_192763795.1">
    <property type="nucleotide sequence ID" value="NZ_JADBDZ010000001.1"/>
</dbReference>
<reference evidence="3 4" key="1">
    <citation type="submission" date="2020-10" db="EMBL/GenBank/DDBJ databases">
        <title>Sequencing the genomes of 1000 actinobacteria strains.</title>
        <authorList>
            <person name="Klenk H.-P."/>
        </authorList>
    </citation>
    <scope>NUCLEOTIDE SEQUENCE [LARGE SCALE GENOMIC DNA]</scope>
    <source>
        <strain evidence="3 4">DSM 46744</strain>
    </source>
</reference>
<keyword evidence="2" id="KW-0472">Membrane</keyword>
<evidence type="ECO:0000256" key="1">
    <source>
        <dbReference type="SAM" id="MobiDB-lite"/>
    </source>
</evidence>
<evidence type="ECO:0000256" key="2">
    <source>
        <dbReference type="SAM" id="Phobius"/>
    </source>
</evidence>
<dbReference type="Proteomes" id="UP000627838">
    <property type="component" value="Unassembled WGS sequence"/>
</dbReference>
<evidence type="ECO:0000313" key="3">
    <source>
        <dbReference type="EMBL" id="MBE1538030.1"/>
    </source>
</evidence>
<feature type="region of interest" description="Disordered" evidence="1">
    <location>
        <begin position="1"/>
        <end position="117"/>
    </location>
</feature>